<evidence type="ECO:0000256" key="1">
    <source>
        <dbReference type="ARBA" id="ARBA00010618"/>
    </source>
</evidence>
<dbReference type="GO" id="GO:0005840">
    <property type="term" value="C:ribosome"/>
    <property type="evidence" value="ECO:0007669"/>
    <property type="project" value="UniProtKB-KW"/>
</dbReference>
<dbReference type="Pfam" id="PF22682">
    <property type="entry name" value="Ribosomal_uL24m-like"/>
    <property type="match status" value="1"/>
</dbReference>
<evidence type="ECO:0008006" key="6">
    <source>
        <dbReference type="Google" id="ProtNLM"/>
    </source>
</evidence>
<sequence>MDKILRRVRMAERQVARRAKRRQELAYAIEKRNRLRTVRNMRDQAGYELNTAIKARHEDLELGPLAPRRDVSKPDPFGNYWGSISTDRALLQTTLTDEQRDARAAWAGGSQYLCLAPNDRVVITEGPYKGKISTIAQINKDNMTVELDGNVAITNAKIPSFLSQKGQAPVQQIKGRIPISAIRLVHPLPDPMTGVTRDVIIRELKPVGIIHDRPTRKVFYGRMVPGPNVRIPWPKQTPKQWPDHAFDTLRLEVEERTFVPTLLRPPMPETVLDELRNKYSKFRTRHMPEYVAEIEAREAEKKARQKGARAGEMLLPVQEYNRKMRELRRERGQPVLSEEMLEKIGEVIARNRMARSHGAATPAAEAEVDKVQKAVEELSIAGDALGTTDGKQPRA</sequence>
<evidence type="ECO:0000256" key="2">
    <source>
        <dbReference type="ARBA" id="ARBA00022980"/>
    </source>
</evidence>
<proteinExistence type="inferred from homology"/>
<evidence type="ECO:0000313" key="5">
    <source>
        <dbReference type="Proteomes" id="UP001302602"/>
    </source>
</evidence>
<dbReference type="EMBL" id="MU853230">
    <property type="protein sequence ID" value="KAK4122920.1"/>
    <property type="molecule type" value="Genomic_DNA"/>
</dbReference>
<dbReference type="GeneID" id="87832417"/>
<comment type="caution">
    <text evidence="4">The sequence shown here is derived from an EMBL/GenBank/DDBJ whole genome shotgun (WGS) entry which is preliminary data.</text>
</comment>
<gene>
    <name evidence="4" type="ORF">N657DRAFT_672687</name>
</gene>
<dbReference type="GO" id="GO:0003735">
    <property type="term" value="F:structural constituent of ribosome"/>
    <property type="evidence" value="ECO:0007669"/>
    <property type="project" value="InterPro"/>
</dbReference>
<dbReference type="RefSeq" id="XP_062646691.1">
    <property type="nucleotide sequence ID" value="XM_062795649.1"/>
</dbReference>
<organism evidence="4 5">
    <name type="scientific">Parathielavia appendiculata</name>
    <dbReference type="NCBI Taxonomy" id="2587402"/>
    <lineage>
        <taxon>Eukaryota</taxon>
        <taxon>Fungi</taxon>
        <taxon>Dikarya</taxon>
        <taxon>Ascomycota</taxon>
        <taxon>Pezizomycotina</taxon>
        <taxon>Sordariomycetes</taxon>
        <taxon>Sordariomycetidae</taxon>
        <taxon>Sordariales</taxon>
        <taxon>Chaetomiaceae</taxon>
        <taxon>Parathielavia</taxon>
    </lineage>
</organism>
<keyword evidence="5" id="KW-1185">Reference proteome</keyword>
<name>A0AAN6TZ25_9PEZI</name>
<dbReference type="GO" id="GO:1990904">
    <property type="term" value="C:ribonucleoprotein complex"/>
    <property type="evidence" value="ECO:0007669"/>
    <property type="project" value="UniProtKB-KW"/>
</dbReference>
<evidence type="ECO:0000256" key="3">
    <source>
        <dbReference type="ARBA" id="ARBA00023274"/>
    </source>
</evidence>
<protein>
    <recommendedName>
        <fullName evidence="6">KOW domain-containing protein</fullName>
    </recommendedName>
</protein>
<keyword evidence="2" id="KW-0689">Ribosomal protein</keyword>
<dbReference type="GO" id="GO:0003723">
    <property type="term" value="F:RNA binding"/>
    <property type="evidence" value="ECO:0007669"/>
    <property type="project" value="InterPro"/>
</dbReference>
<dbReference type="SUPFAM" id="SSF50104">
    <property type="entry name" value="Translation proteins SH3-like domain"/>
    <property type="match status" value="1"/>
</dbReference>
<dbReference type="InterPro" id="IPR003256">
    <property type="entry name" value="Ribosomal_uL24"/>
</dbReference>
<accession>A0AAN6TZ25</accession>
<dbReference type="Gene3D" id="2.30.30.30">
    <property type="match status" value="1"/>
</dbReference>
<reference evidence="4" key="2">
    <citation type="submission" date="2023-05" db="EMBL/GenBank/DDBJ databases">
        <authorList>
            <consortium name="Lawrence Berkeley National Laboratory"/>
            <person name="Steindorff A."/>
            <person name="Hensen N."/>
            <person name="Bonometti L."/>
            <person name="Westerberg I."/>
            <person name="Brannstrom I.O."/>
            <person name="Guillou S."/>
            <person name="Cros-Aarteil S."/>
            <person name="Calhoun S."/>
            <person name="Haridas S."/>
            <person name="Kuo A."/>
            <person name="Mondo S."/>
            <person name="Pangilinan J."/>
            <person name="Riley R."/>
            <person name="Labutti K."/>
            <person name="Andreopoulos B."/>
            <person name="Lipzen A."/>
            <person name="Chen C."/>
            <person name="Yanf M."/>
            <person name="Daum C."/>
            <person name="Ng V."/>
            <person name="Clum A."/>
            <person name="Ohm R."/>
            <person name="Martin F."/>
            <person name="Silar P."/>
            <person name="Natvig D."/>
            <person name="Lalanne C."/>
            <person name="Gautier V."/>
            <person name="Ament-Velasquez S.L."/>
            <person name="Kruys A."/>
            <person name="Hutchinson M.I."/>
            <person name="Powell A.J."/>
            <person name="Barry K."/>
            <person name="Miller A.N."/>
            <person name="Grigoriev I.V."/>
            <person name="Debuchy R."/>
            <person name="Gladieux P."/>
            <person name="Thoren M.H."/>
            <person name="Johannesson H."/>
        </authorList>
    </citation>
    <scope>NUCLEOTIDE SEQUENCE</scope>
    <source>
        <strain evidence="4">CBS 731.68</strain>
    </source>
</reference>
<keyword evidence="3" id="KW-0687">Ribonucleoprotein</keyword>
<dbReference type="InterPro" id="IPR008991">
    <property type="entry name" value="Translation_prot_SH3-like_sf"/>
</dbReference>
<dbReference type="AlphaFoldDB" id="A0AAN6TZ25"/>
<dbReference type="InterPro" id="IPR014722">
    <property type="entry name" value="Rib_uL2_dom2"/>
</dbReference>
<reference evidence="4" key="1">
    <citation type="journal article" date="2023" name="Mol. Phylogenet. Evol.">
        <title>Genome-scale phylogeny and comparative genomics of the fungal order Sordariales.</title>
        <authorList>
            <person name="Hensen N."/>
            <person name="Bonometti L."/>
            <person name="Westerberg I."/>
            <person name="Brannstrom I.O."/>
            <person name="Guillou S."/>
            <person name="Cros-Aarteil S."/>
            <person name="Calhoun S."/>
            <person name="Haridas S."/>
            <person name="Kuo A."/>
            <person name="Mondo S."/>
            <person name="Pangilinan J."/>
            <person name="Riley R."/>
            <person name="LaButti K."/>
            <person name="Andreopoulos B."/>
            <person name="Lipzen A."/>
            <person name="Chen C."/>
            <person name="Yan M."/>
            <person name="Daum C."/>
            <person name="Ng V."/>
            <person name="Clum A."/>
            <person name="Steindorff A."/>
            <person name="Ohm R.A."/>
            <person name="Martin F."/>
            <person name="Silar P."/>
            <person name="Natvig D.O."/>
            <person name="Lalanne C."/>
            <person name="Gautier V."/>
            <person name="Ament-Velasquez S.L."/>
            <person name="Kruys A."/>
            <person name="Hutchinson M.I."/>
            <person name="Powell A.J."/>
            <person name="Barry K."/>
            <person name="Miller A.N."/>
            <person name="Grigoriev I.V."/>
            <person name="Debuchy R."/>
            <person name="Gladieux P."/>
            <person name="Hiltunen Thoren M."/>
            <person name="Johannesson H."/>
        </authorList>
    </citation>
    <scope>NUCLEOTIDE SEQUENCE</scope>
    <source>
        <strain evidence="4">CBS 731.68</strain>
    </source>
</reference>
<evidence type="ECO:0000313" key="4">
    <source>
        <dbReference type="EMBL" id="KAK4122920.1"/>
    </source>
</evidence>
<dbReference type="InterPro" id="IPR041988">
    <property type="entry name" value="Ribosomal_uL24_KOW"/>
</dbReference>
<comment type="similarity">
    <text evidence="1">Belongs to the universal ribosomal protein uL24 family.</text>
</comment>
<dbReference type="PANTHER" id="PTHR12903">
    <property type="entry name" value="MITOCHONDRIAL RIBOSOMAL PROTEIN L24"/>
    <property type="match status" value="1"/>
</dbReference>
<dbReference type="GO" id="GO:0006412">
    <property type="term" value="P:translation"/>
    <property type="evidence" value="ECO:0007669"/>
    <property type="project" value="InterPro"/>
</dbReference>
<dbReference type="CDD" id="cd06089">
    <property type="entry name" value="KOW_RPL26"/>
    <property type="match status" value="1"/>
</dbReference>
<dbReference type="Proteomes" id="UP001302602">
    <property type="component" value="Unassembled WGS sequence"/>
</dbReference>